<gene>
    <name evidence="2" type="ORF">PAECIP111891_00556</name>
</gene>
<dbReference type="Proteomes" id="UP000838821">
    <property type="component" value="Unassembled WGS sequence"/>
</dbReference>
<feature type="domain" description="HD-GYP" evidence="1">
    <location>
        <begin position="118"/>
        <end position="314"/>
    </location>
</feature>
<keyword evidence="3" id="KW-1185">Reference proteome</keyword>
<dbReference type="InterPro" id="IPR037522">
    <property type="entry name" value="HD_GYP_dom"/>
</dbReference>
<dbReference type="SUPFAM" id="SSF109604">
    <property type="entry name" value="HD-domain/PDEase-like"/>
    <property type="match status" value="1"/>
</dbReference>
<dbReference type="CDD" id="cd00077">
    <property type="entry name" value="HDc"/>
    <property type="match status" value="1"/>
</dbReference>
<evidence type="ECO:0000313" key="2">
    <source>
        <dbReference type="EMBL" id="CAH1194900.1"/>
    </source>
</evidence>
<comment type="caution">
    <text evidence="2">The sequence shown here is derived from an EMBL/GenBank/DDBJ whole genome shotgun (WGS) entry which is preliminary data.</text>
</comment>
<evidence type="ECO:0000313" key="3">
    <source>
        <dbReference type="Proteomes" id="UP000838821"/>
    </source>
</evidence>
<dbReference type="PANTHER" id="PTHR43155">
    <property type="entry name" value="CYCLIC DI-GMP PHOSPHODIESTERASE PA4108-RELATED"/>
    <property type="match status" value="1"/>
</dbReference>
<organism evidence="2 3">
    <name type="scientific">Paenibacillus allorhizoplanae</name>
    <dbReference type="NCBI Taxonomy" id="2905648"/>
    <lineage>
        <taxon>Bacteria</taxon>
        <taxon>Bacillati</taxon>
        <taxon>Bacillota</taxon>
        <taxon>Bacilli</taxon>
        <taxon>Bacillales</taxon>
        <taxon>Paenibacillaceae</taxon>
        <taxon>Paenibacillus</taxon>
    </lineage>
</organism>
<dbReference type="Gene3D" id="1.10.3210.10">
    <property type="entry name" value="Hypothetical protein af1432"/>
    <property type="match status" value="1"/>
</dbReference>
<reference evidence="2" key="1">
    <citation type="submission" date="2022-01" db="EMBL/GenBank/DDBJ databases">
        <authorList>
            <person name="Criscuolo A."/>
        </authorList>
    </citation>
    <scope>NUCLEOTIDE SEQUENCE</scope>
    <source>
        <strain evidence="2">CIP111891</strain>
    </source>
</reference>
<accession>A0ABN8FYD0</accession>
<evidence type="ECO:0000259" key="1">
    <source>
        <dbReference type="PROSITE" id="PS51832"/>
    </source>
</evidence>
<dbReference type="InterPro" id="IPR003607">
    <property type="entry name" value="HD/PDEase_dom"/>
</dbReference>
<dbReference type="PROSITE" id="PS51832">
    <property type="entry name" value="HD_GYP"/>
    <property type="match status" value="1"/>
</dbReference>
<sequence length="374" mass="41911">MIIVPTALCQPGMRIGKAVMSEHGRVMLGHRVELTQFMIKKLVQMGLDFLYIEDRETEDIPIEDSIHEDTRALLRMALSKIYTKFSATSTLGGMTNAAEISRLLFEGISRVLDDMNKGRKDLVSITTLNMAPATTLEQHFCQNAINVCVYATKLGMLQGYSHKELIELGLGALLHDVGNIQIPSKLLLSSSKLSASEYIEIQRHTELGFNMLKQDIGIPLLSAICALQHHERIDGSGYPNHLKGAEIHEYARWIGMLDSYDAMTHPRAYRNSIAPHYALEILYANAGSLYDIKKVTQFRNKVAIFPVGQGVKLSTGEIGVVCRQNSFIPSRPVVRVLKNERGEKLKTHYEIDLSLALHVMIDNCSERAIYSRDK</sequence>
<proteinExistence type="predicted"/>
<protein>
    <recommendedName>
        <fullName evidence="1">HD-GYP domain-containing protein</fullName>
    </recommendedName>
</protein>
<dbReference type="EMBL" id="CAKMMW010000002">
    <property type="protein sequence ID" value="CAH1194900.1"/>
    <property type="molecule type" value="Genomic_DNA"/>
</dbReference>
<name>A0ABN8FYD0_9BACL</name>
<dbReference type="RefSeq" id="WP_236284405.1">
    <property type="nucleotide sequence ID" value="NZ_CAKMMW010000002.1"/>
</dbReference>
<dbReference type="Pfam" id="PF13487">
    <property type="entry name" value="HD_5"/>
    <property type="match status" value="1"/>
</dbReference>
<dbReference type="PANTHER" id="PTHR43155:SF2">
    <property type="entry name" value="CYCLIC DI-GMP PHOSPHODIESTERASE PA4108"/>
    <property type="match status" value="1"/>
</dbReference>